<accession>A0AAJ1MIM9</accession>
<comment type="catalytic activity">
    <reaction evidence="1">
        <text>ATP + protein L-histidine = ADP + protein N-phospho-L-histidine.</text>
        <dbReference type="EC" id="2.7.13.3"/>
    </reaction>
</comment>
<keyword evidence="9" id="KW-1133">Transmembrane helix</keyword>
<feature type="transmembrane region" description="Helical" evidence="9">
    <location>
        <begin position="233"/>
        <end position="255"/>
    </location>
</feature>
<organism evidence="11 12">
    <name type="scientific">Candidatus Thalassospirochaeta sargassi</name>
    <dbReference type="NCBI Taxonomy" id="3119039"/>
    <lineage>
        <taxon>Bacteria</taxon>
        <taxon>Pseudomonadati</taxon>
        <taxon>Spirochaetota</taxon>
        <taxon>Spirochaetia</taxon>
        <taxon>Spirochaetales</taxon>
        <taxon>Spirochaetaceae</taxon>
        <taxon>Candidatus Thalassospirochaeta</taxon>
    </lineage>
</organism>
<evidence type="ECO:0000256" key="9">
    <source>
        <dbReference type="SAM" id="Phobius"/>
    </source>
</evidence>
<dbReference type="GO" id="GO:0005524">
    <property type="term" value="F:ATP binding"/>
    <property type="evidence" value="ECO:0007669"/>
    <property type="project" value="UniProtKB-KW"/>
</dbReference>
<dbReference type="InterPro" id="IPR011495">
    <property type="entry name" value="Sig_transdc_His_kin_sub2_dim/P"/>
</dbReference>
<evidence type="ECO:0000256" key="4">
    <source>
        <dbReference type="ARBA" id="ARBA00022679"/>
    </source>
</evidence>
<evidence type="ECO:0000259" key="10">
    <source>
        <dbReference type="PROSITE" id="PS50109"/>
    </source>
</evidence>
<protein>
    <recommendedName>
        <fullName evidence="2">histidine kinase</fullName>
        <ecNumber evidence="2">2.7.13.3</ecNumber>
    </recommendedName>
</protein>
<feature type="domain" description="Histidine kinase" evidence="10">
    <location>
        <begin position="286"/>
        <end position="477"/>
    </location>
</feature>
<comment type="caution">
    <text evidence="11">The sequence shown here is derived from an EMBL/GenBank/DDBJ whole genome shotgun (WGS) entry which is preliminary data.</text>
</comment>
<keyword evidence="3" id="KW-0597">Phosphoprotein</keyword>
<evidence type="ECO:0000256" key="8">
    <source>
        <dbReference type="SAM" id="Coils"/>
    </source>
</evidence>
<evidence type="ECO:0000256" key="1">
    <source>
        <dbReference type="ARBA" id="ARBA00000085"/>
    </source>
</evidence>
<feature type="transmembrane region" description="Helical" evidence="9">
    <location>
        <begin position="12"/>
        <end position="33"/>
    </location>
</feature>
<dbReference type="InterPro" id="IPR005467">
    <property type="entry name" value="His_kinase_dom"/>
</dbReference>
<keyword evidence="4" id="KW-0808">Transferase</keyword>
<evidence type="ECO:0000313" key="11">
    <source>
        <dbReference type="EMBL" id="MDC7225722.1"/>
    </source>
</evidence>
<dbReference type="EMBL" id="JAQQAL010000009">
    <property type="protein sequence ID" value="MDC7225722.1"/>
    <property type="molecule type" value="Genomic_DNA"/>
</dbReference>
<dbReference type="GO" id="GO:0004673">
    <property type="term" value="F:protein histidine kinase activity"/>
    <property type="evidence" value="ECO:0007669"/>
    <property type="project" value="UniProtKB-EC"/>
</dbReference>
<sequence>MKAPVNRIFTVQIILFAVSIFIASGLVFFRISVMHTENSLKNQLYSELALKANDLNYKVLFAQENVKALSSRTMIRTALYNYKTGIISLDEVRRYTQSKYAEGASVYNDILYARRLGPGGEIIADWMSVPPGDEVSEEAELSFFESEGGCNIFIRKRIIHQGTEVGTDEAAFFIGNFKVDSKSLLYSINIHDTDVQNLKMSDFKFSHPIGDTGFFLEAELNQKHLSSALRRELMAALIQAGILFAAVLVISYFTILRMTLSLISNLNTVNDQLTETLAERDVLFQELQHRVKNNLNFIISYINLQKMNIDNEELKNQNEQLAGKVEALSLVYEMLAKGGQFAELELGGYLEELCRKMVESSHEEDIRVVSDLQKELVVKSKIVITLGLIFSEFVVNTVKHAVVENELTITFGLEQDDCNIILYYEDDGKPFPDDVELNDGSSLGSLIVRSLVEQLRGSLEYDFRRSKRIDIIIPLSAAT</sequence>
<keyword evidence="9" id="KW-0472">Membrane</keyword>
<keyword evidence="6 11" id="KW-0418">Kinase</keyword>
<evidence type="ECO:0000256" key="6">
    <source>
        <dbReference type="ARBA" id="ARBA00022777"/>
    </source>
</evidence>
<proteinExistence type="predicted"/>
<keyword evidence="8" id="KW-0175">Coiled coil</keyword>
<dbReference type="InterPro" id="IPR036890">
    <property type="entry name" value="HATPase_C_sf"/>
</dbReference>
<keyword evidence="5" id="KW-0547">Nucleotide-binding</keyword>
<gene>
    <name evidence="11" type="ORF">PQJ61_03035</name>
</gene>
<dbReference type="AlphaFoldDB" id="A0AAJ1MIM9"/>
<evidence type="ECO:0000256" key="7">
    <source>
        <dbReference type="ARBA" id="ARBA00022840"/>
    </source>
</evidence>
<keyword evidence="9" id="KW-0812">Transmembrane</keyword>
<dbReference type="InterPro" id="IPR003594">
    <property type="entry name" value="HATPase_dom"/>
</dbReference>
<evidence type="ECO:0000313" key="12">
    <source>
        <dbReference type="Proteomes" id="UP001221217"/>
    </source>
</evidence>
<dbReference type="Pfam" id="PF07568">
    <property type="entry name" value="HisKA_2"/>
    <property type="match status" value="1"/>
</dbReference>
<evidence type="ECO:0000256" key="2">
    <source>
        <dbReference type="ARBA" id="ARBA00012438"/>
    </source>
</evidence>
<keyword evidence="7" id="KW-0067">ATP-binding</keyword>
<dbReference type="SMART" id="SM00387">
    <property type="entry name" value="HATPase_c"/>
    <property type="match status" value="1"/>
</dbReference>
<feature type="coiled-coil region" evidence="8">
    <location>
        <begin position="304"/>
        <end position="331"/>
    </location>
</feature>
<dbReference type="EC" id="2.7.13.3" evidence="2"/>
<dbReference type="PANTHER" id="PTHR41523">
    <property type="entry name" value="TWO-COMPONENT SYSTEM SENSOR PROTEIN"/>
    <property type="match status" value="1"/>
</dbReference>
<dbReference type="Gene3D" id="3.30.565.10">
    <property type="entry name" value="Histidine kinase-like ATPase, C-terminal domain"/>
    <property type="match status" value="1"/>
</dbReference>
<dbReference type="Gene3D" id="3.30.450.20">
    <property type="entry name" value="PAS domain"/>
    <property type="match status" value="1"/>
</dbReference>
<dbReference type="Proteomes" id="UP001221217">
    <property type="component" value="Unassembled WGS sequence"/>
</dbReference>
<dbReference type="PROSITE" id="PS50109">
    <property type="entry name" value="HIS_KIN"/>
    <property type="match status" value="1"/>
</dbReference>
<evidence type="ECO:0000256" key="3">
    <source>
        <dbReference type="ARBA" id="ARBA00022553"/>
    </source>
</evidence>
<name>A0AAJ1MIM9_9SPIO</name>
<dbReference type="PANTHER" id="PTHR41523:SF8">
    <property type="entry name" value="ETHYLENE RESPONSE SENSOR PROTEIN"/>
    <property type="match status" value="1"/>
</dbReference>
<evidence type="ECO:0000256" key="5">
    <source>
        <dbReference type="ARBA" id="ARBA00022741"/>
    </source>
</evidence>
<reference evidence="11 12" key="1">
    <citation type="submission" date="2022-12" db="EMBL/GenBank/DDBJ databases">
        <title>Metagenome assembled genome from gulf of manar.</title>
        <authorList>
            <person name="Kohli P."/>
            <person name="Pk S."/>
            <person name="Venkata Ramana C."/>
            <person name="Sasikala C."/>
        </authorList>
    </citation>
    <scope>NUCLEOTIDE SEQUENCE [LARGE SCALE GENOMIC DNA]</scope>
    <source>
        <strain evidence="11">JB008</strain>
    </source>
</reference>
<dbReference type="SUPFAM" id="SSF55874">
    <property type="entry name" value="ATPase domain of HSP90 chaperone/DNA topoisomerase II/histidine kinase"/>
    <property type="match status" value="1"/>
</dbReference>